<proteinExistence type="predicted"/>
<accession>A0AAE1SWD8</accession>
<dbReference type="EMBL" id="JAVYJV010000002">
    <property type="protein sequence ID" value="KAK4377382.1"/>
    <property type="molecule type" value="Genomic_DNA"/>
</dbReference>
<reference evidence="2" key="1">
    <citation type="submission" date="2023-12" db="EMBL/GenBank/DDBJ databases">
        <title>Genome assembly of Anisodus tanguticus.</title>
        <authorList>
            <person name="Wang Y.-J."/>
        </authorList>
    </citation>
    <scope>NUCLEOTIDE SEQUENCE</scope>
    <source>
        <strain evidence="2">KB-2021</strain>
        <tissue evidence="2">Leaf</tissue>
    </source>
</reference>
<keyword evidence="1" id="KW-0732">Signal</keyword>
<protein>
    <recommendedName>
        <fullName evidence="4">Secreted protein</fullName>
    </recommendedName>
</protein>
<feature type="signal peptide" evidence="1">
    <location>
        <begin position="1"/>
        <end position="24"/>
    </location>
</feature>
<organism evidence="2 3">
    <name type="scientific">Anisodus tanguticus</name>
    <dbReference type="NCBI Taxonomy" id="243964"/>
    <lineage>
        <taxon>Eukaryota</taxon>
        <taxon>Viridiplantae</taxon>
        <taxon>Streptophyta</taxon>
        <taxon>Embryophyta</taxon>
        <taxon>Tracheophyta</taxon>
        <taxon>Spermatophyta</taxon>
        <taxon>Magnoliopsida</taxon>
        <taxon>eudicotyledons</taxon>
        <taxon>Gunneridae</taxon>
        <taxon>Pentapetalae</taxon>
        <taxon>asterids</taxon>
        <taxon>lamiids</taxon>
        <taxon>Solanales</taxon>
        <taxon>Solanaceae</taxon>
        <taxon>Solanoideae</taxon>
        <taxon>Hyoscyameae</taxon>
        <taxon>Anisodus</taxon>
    </lineage>
</organism>
<evidence type="ECO:0000313" key="2">
    <source>
        <dbReference type="EMBL" id="KAK4377382.1"/>
    </source>
</evidence>
<gene>
    <name evidence="2" type="ORF">RND71_003678</name>
</gene>
<evidence type="ECO:0000256" key="1">
    <source>
        <dbReference type="SAM" id="SignalP"/>
    </source>
</evidence>
<feature type="chain" id="PRO_5042031319" description="Secreted protein" evidence="1">
    <location>
        <begin position="25"/>
        <end position="79"/>
    </location>
</feature>
<dbReference type="Proteomes" id="UP001291623">
    <property type="component" value="Unassembled WGS sequence"/>
</dbReference>
<keyword evidence="3" id="KW-1185">Reference proteome</keyword>
<evidence type="ECO:0000313" key="3">
    <source>
        <dbReference type="Proteomes" id="UP001291623"/>
    </source>
</evidence>
<evidence type="ECO:0008006" key="4">
    <source>
        <dbReference type="Google" id="ProtNLM"/>
    </source>
</evidence>
<sequence>MNLLTLTSIYMKMVITLLLQWVQQVPVNVSTWDSHQRSIFQRAKGKSQQALMFKLIYTEYVHGVWIERNLRIFEKKSRV</sequence>
<name>A0AAE1SWD8_9SOLA</name>
<dbReference type="AlphaFoldDB" id="A0AAE1SWD8"/>
<comment type="caution">
    <text evidence="2">The sequence shown here is derived from an EMBL/GenBank/DDBJ whole genome shotgun (WGS) entry which is preliminary data.</text>
</comment>